<dbReference type="EMBL" id="BLLF01002285">
    <property type="protein sequence ID" value="GFH23488.1"/>
    <property type="molecule type" value="Genomic_DNA"/>
</dbReference>
<keyword evidence="1" id="KW-1133">Transmembrane helix</keyword>
<reference evidence="2 3" key="1">
    <citation type="submission" date="2020-02" db="EMBL/GenBank/DDBJ databases">
        <title>Draft genome sequence of Haematococcus lacustris strain NIES-144.</title>
        <authorList>
            <person name="Morimoto D."/>
            <person name="Nakagawa S."/>
            <person name="Yoshida T."/>
            <person name="Sawayama S."/>
        </authorList>
    </citation>
    <scope>NUCLEOTIDE SEQUENCE [LARGE SCALE GENOMIC DNA]</scope>
    <source>
        <strain evidence="2 3">NIES-144</strain>
    </source>
</reference>
<evidence type="ECO:0000313" key="3">
    <source>
        <dbReference type="Proteomes" id="UP000485058"/>
    </source>
</evidence>
<keyword evidence="3" id="KW-1185">Reference proteome</keyword>
<dbReference type="AlphaFoldDB" id="A0A699ZYR8"/>
<keyword evidence="1" id="KW-0812">Transmembrane</keyword>
<feature type="transmembrane region" description="Helical" evidence="1">
    <location>
        <begin position="60"/>
        <end position="77"/>
    </location>
</feature>
<evidence type="ECO:0000256" key="1">
    <source>
        <dbReference type="SAM" id="Phobius"/>
    </source>
</evidence>
<accession>A0A699ZYR8</accession>
<dbReference type="InterPro" id="IPR046449">
    <property type="entry name" value="DEGP_PDZ_sf"/>
</dbReference>
<proteinExistence type="predicted"/>
<keyword evidence="1" id="KW-0472">Membrane</keyword>
<comment type="caution">
    <text evidence="2">The sequence shown here is derived from an EMBL/GenBank/DDBJ whole genome shotgun (WGS) entry which is preliminary data.</text>
</comment>
<dbReference type="Proteomes" id="UP000485058">
    <property type="component" value="Unassembled WGS sequence"/>
</dbReference>
<evidence type="ECO:0000313" key="2">
    <source>
        <dbReference type="EMBL" id="GFH23488.1"/>
    </source>
</evidence>
<dbReference type="Gene3D" id="3.20.190.20">
    <property type="match status" value="1"/>
</dbReference>
<organism evidence="2 3">
    <name type="scientific">Haematococcus lacustris</name>
    <name type="common">Green alga</name>
    <name type="synonym">Haematococcus pluvialis</name>
    <dbReference type="NCBI Taxonomy" id="44745"/>
    <lineage>
        <taxon>Eukaryota</taxon>
        <taxon>Viridiplantae</taxon>
        <taxon>Chlorophyta</taxon>
        <taxon>core chlorophytes</taxon>
        <taxon>Chlorophyceae</taxon>
        <taxon>CS clade</taxon>
        <taxon>Chlamydomonadales</taxon>
        <taxon>Haematococcaceae</taxon>
        <taxon>Haematococcus</taxon>
    </lineage>
</organism>
<sequence>MPHTLNLKACQATATAAWNLAPVLCLGVIVHSGAVDDKRCVLSSPPPLVPVNTLGNRPNYLIVAGLVLLQLTVPLLYSRLRPEPSRPASFHAAPDAVLCAVTAATGEPGTWALTQPWSAPYQP</sequence>
<protein>
    <submittedName>
        <fullName evidence="2">Uncharacterized protein</fullName>
    </submittedName>
</protein>
<gene>
    <name evidence="2" type="ORF">HaLaN_21105</name>
</gene>
<name>A0A699ZYR8_HAELA</name>